<organism evidence="2 3">
    <name type="scientific">Marinibaculum pumilum</name>
    <dbReference type="NCBI Taxonomy" id="1766165"/>
    <lineage>
        <taxon>Bacteria</taxon>
        <taxon>Pseudomonadati</taxon>
        <taxon>Pseudomonadota</taxon>
        <taxon>Alphaproteobacteria</taxon>
        <taxon>Rhodospirillales</taxon>
        <taxon>Rhodospirillaceae</taxon>
        <taxon>Marinibaculum</taxon>
    </lineage>
</organism>
<dbReference type="SUPFAM" id="SSF54637">
    <property type="entry name" value="Thioesterase/thiol ester dehydrase-isomerase"/>
    <property type="match status" value="1"/>
</dbReference>
<dbReference type="RefSeq" id="WP_379904668.1">
    <property type="nucleotide sequence ID" value="NZ_JBHRTR010000035.1"/>
</dbReference>
<dbReference type="EC" id="3.1.2.-" evidence="2"/>
<dbReference type="InterPro" id="IPR006683">
    <property type="entry name" value="Thioestr_dom"/>
</dbReference>
<keyword evidence="3" id="KW-1185">Reference proteome</keyword>
<evidence type="ECO:0000313" key="2">
    <source>
        <dbReference type="EMBL" id="MFC3229956.1"/>
    </source>
</evidence>
<feature type="domain" description="Thioesterase" evidence="1">
    <location>
        <begin position="68"/>
        <end position="144"/>
    </location>
</feature>
<dbReference type="Gene3D" id="3.10.129.10">
    <property type="entry name" value="Hotdog Thioesterase"/>
    <property type="match status" value="1"/>
</dbReference>
<gene>
    <name evidence="2" type="ORF">ACFOGJ_22080</name>
</gene>
<dbReference type="Pfam" id="PF03061">
    <property type="entry name" value="4HBT"/>
    <property type="match status" value="1"/>
</dbReference>
<dbReference type="CDD" id="cd03443">
    <property type="entry name" value="PaaI_thioesterase"/>
    <property type="match status" value="1"/>
</dbReference>
<evidence type="ECO:0000313" key="3">
    <source>
        <dbReference type="Proteomes" id="UP001595528"/>
    </source>
</evidence>
<protein>
    <submittedName>
        <fullName evidence="2">PaaI family thioesterase</fullName>
        <ecNumber evidence="2">3.1.2.-</ecNumber>
    </submittedName>
</protein>
<dbReference type="InterPro" id="IPR029069">
    <property type="entry name" value="HotDog_dom_sf"/>
</dbReference>
<dbReference type="GO" id="GO:0016787">
    <property type="term" value="F:hydrolase activity"/>
    <property type="evidence" value="ECO:0007669"/>
    <property type="project" value="UniProtKB-KW"/>
</dbReference>
<sequence length="167" mass="17103">MEAAANRAAGADGAEGALPDGVSIAKVEAYFAEVLPLFGLFGLRLDVLEPGRAEIVLRPEARALRPGGGVAGPVMFAMADAGLYAAIFGLRGIVPMAVTSDLGMHFLRAARSAEIRCAVEITKAGRRMAYGDARLTDAEGRLVARGSGSYALPLPGEEAPPGAPAPS</sequence>
<dbReference type="EMBL" id="JBHRTR010000035">
    <property type="protein sequence ID" value="MFC3229956.1"/>
    <property type="molecule type" value="Genomic_DNA"/>
</dbReference>
<dbReference type="Proteomes" id="UP001595528">
    <property type="component" value="Unassembled WGS sequence"/>
</dbReference>
<evidence type="ECO:0000259" key="1">
    <source>
        <dbReference type="Pfam" id="PF03061"/>
    </source>
</evidence>
<name>A0ABV7L6B9_9PROT</name>
<accession>A0ABV7L6B9</accession>
<comment type="caution">
    <text evidence="2">The sequence shown here is derived from an EMBL/GenBank/DDBJ whole genome shotgun (WGS) entry which is preliminary data.</text>
</comment>
<reference evidence="3" key="1">
    <citation type="journal article" date="2019" name="Int. J. Syst. Evol. Microbiol.">
        <title>The Global Catalogue of Microorganisms (GCM) 10K type strain sequencing project: providing services to taxonomists for standard genome sequencing and annotation.</title>
        <authorList>
            <consortium name="The Broad Institute Genomics Platform"/>
            <consortium name="The Broad Institute Genome Sequencing Center for Infectious Disease"/>
            <person name="Wu L."/>
            <person name="Ma J."/>
        </authorList>
    </citation>
    <scope>NUCLEOTIDE SEQUENCE [LARGE SCALE GENOMIC DNA]</scope>
    <source>
        <strain evidence="3">KCTC 42964</strain>
    </source>
</reference>
<proteinExistence type="predicted"/>
<keyword evidence="2" id="KW-0378">Hydrolase</keyword>